<organism evidence="1 2">
    <name type="scientific">Taxus chinensis</name>
    <name type="common">Chinese yew</name>
    <name type="synonym">Taxus wallichiana var. chinensis</name>
    <dbReference type="NCBI Taxonomy" id="29808"/>
    <lineage>
        <taxon>Eukaryota</taxon>
        <taxon>Viridiplantae</taxon>
        <taxon>Streptophyta</taxon>
        <taxon>Embryophyta</taxon>
        <taxon>Tracheophyta</taxon>
        <taxon>Spermatophyta</taxon>
        <taxon>Pinopsida</taxon>
        <taxon>Pinidae</taxon>
        <taxon>Conifers II</taxon>
        <taxon>Cupressales</taxon>
        <taxon>Taxaceae</taxon>
        <taxon>Taxus</taxon>
    </lineage>
</organism>
<dbReference type="EMBL" id="JAHRHJ020000001">
    <property type="protein sequence ID" value="KAH9328707.1"/>
    <property type="molecule type" value="Genomic_DNA"/>
</dbReference>
<accession>A0AA38GT45</accession>
<comment type="caution">
    <text evidence="1">The sequence shown here is derived from an EMBL/GenBank/DDBJ whole genome shotgun (WGS) entry which is preliminary data.</text>
</comment>
<name>A0AA38GT45_TAXCH</name>
<keyword evidence="2" id="KW-1185">Reference proteome</keyword>
<evidence type="ECO:0000313" key="2">
    <source>
        <dbReference type="Proteomes" id="UP000824469"/>
    </source>
</evidence>
<sequence>MGVNVISLDVSLIGMEALKVKEVDNKEENSYEESTSNVVIVGATTVGKETGRVKIEDASKGIEVRTTM</sequence>
<reference evidence="1 2" key="1">
    <citation type="journal article" date="2021" name="Nat. Plants">
        <title>The Taxus genome provides insights into paclitaxel biosynthesis.</title>
        <authorList>
            <person name="Xiong X."/>
            <person name="Gou J."/>
            <person name="Liao Q."/>
            <person name="Li Y."/>
            <person name="Zhou Q."/>
            <person name="Bi G."/>
            <person name="Li C."/>
            <person name="Du R."/>
            <person name="Wang X."/>
            <person name="Sun T."/>
            <person name="Guo L."/>
            <person name="Liang H."/>
            <person name="Lu P."/>
            <person name="Wu Y."/>
            <person name="Zhang Z."/>
            <person name="Ro D.K."/>
            <person name="Shang Y."/>
            <person name="Huang S."/>
            <person name="Yan J."/>
        </authorList>
    </citation>
    <scope>NUCLEOTIDE SEQUENCE [LARGE SCALE GENOMIC DNA]</scope>
    <source>
        <strain evidence="1">Ta-2019</strain>
    </source>
</reference>
<dbReference type="Proteomes" id="UP000824469">
    <property type="component" value="Unassembled WGS sequence"/>
</dbReference>
<gene>
    <name evidence="1" type="ORF">KI387_000815</name>
</gene>
<dbReference type="AlphaFoldDB" id="A0AA38GT45"/>
<feature type="non-terminal residue" evidence="1">
    <location>
        <position position="68"/>
    </location>
</feature>
<protein>
    <submittedName>
        <fullName evidence="1">Uncharacterized protein</fullName>
    </submittedName>
</protein>
<proteinExistence type="predicted"/>
<evidence type="ECO:0000313" key="1">
    <source>
        <dbReference type="EMBL" id="KAH9328707.1"/>
    </source>
</evidence>